<evidence type="ECO:0000313" key="7">
    <source>
        <dbReference type="EMBL" id="TDX51384.1"/>
    </source>
</evidence>
<dbReference type="PANTHER" id="PTHR35330:SF1">
    <property type="entry name" value="SIROHEME BIOSYNTHESIS PROTEIN MET8"/>
    <property type="match status" value="1"/>
</dbReference>
<accession>A0A4R8GY71</accession>
<comment type="pathway">
    <text evidence="1">Porphyrin-containing compound metabolism; siroheme biosynthesis; sirohydrochlorin from precorrin-2: step 1/1.</text>
</comment>
<keyword evidence="5" id="KW-0627">Porphyrin biosynthesis</keyword>
<dbReference type="GO" id="GO:0019354">
    <property type="term" value="P:siroheme biosynthetic process"/>
    <property type="evidence" value="ECO:0007669"/>
    <property type="project" value="UniProtKB-UniPathway"/>
</dbReference>
<evidence type="ECO:0000256" key="3">
    <source>
        <dbReference type="ARBA" id="ARBA00023002"/>
    </source>
</evidence>
<dbReference type="Gene3D" id="3.40.50.720">
    <property type="entry name" value="NAD(P)-binding Rossmann-like Domain"/>
    <property type="match status" value="1"/>
</dbReference>
<dbReference type="InterPro" id="IPR006367">
    <property type="entry name" value="Sirohaem_synthase_N"/>
</dbReference>
<proteinExistence type="predicted"/>
<dbReference type="STRING" id="926561.GCA_000379025_01546"/>
<dbReference type="Gene3D" id="1.10.8.610">
    <property type="entry name" value="SirC, precorrin-2 dehydrogenase, C-terminal helical domain-like"/>
    <property type="match status" value="1"/>
</dbReference>
<organism evidence="7 8">
    <name type="scientific">Orenia marismortui</name>
    <dbReference type="NCBI Taxonomy" id="46469"/>
    <lineage>
        <taxon>Bacteria</taxon>
        <taxon>Bacillati</taxon>
        <taxon>Bacillota</taxon>
        <taxon>Clostridia</taxon>
        <taxon>Halanaerobiales</taxon>
        <taxon>Halobacteroidaceae</taxon>
        <taxon>Orenia</taxon>
    </lineage>
</organism>
<dbReference type="GO" id="GO:0043115">
    <property type="term" value="F:precorrin-2 dehydrogenase activity"/>
    <property type="evidence" value="ECO:0007669"/>
    <property type="project" value="UniProtKB-EC"/>
</dbReference>
<evidence type="ECO:0000256" key="5">
    <source>
        <dbReference type="ARBA" id="ARBA00023244"/>
    </source>
</evidence>
<evidence type="ECO:0000256" key="1">
    <source>
        <dbReference type="ARBA" id="ARBA00005010"/>
    </source>
</evidence>
<evidence type="ECO:0000256" key="2">
    <source>
        <dbReference type="ARBA" id="ARBA00012400"/>
    </source>
</evidence>
<dbReference type="EMBL" id="SOEG01000013">
    <property type="protein sequence ID" value="TDX51384.1"/>
    <property type="molecule type" value="Genomic_DNA"/>
</dbReference>
<dbReference type="Pfam" id="PF13241">
    <property type="entry name" value="NAD_binding_7"/>
    <property type="match status" value="1"/>
</dbReference>
<keyword evidence="8" id="KW-1185">Reference proteome</keyword>
<dbReference type="InterPro" id="IPR042518">
    <property type="entry name" value="SirC_C"/>
</dbReference>
<comment type="catalytic activity">
    <reaction evidence="6">
        <text>precorrin-2 + NAD(+) = sirohydrochlorin + NADH + 2 H(+)</text>
        <dbReference type="Rhea" id="RHEA:15613"/>
        <dbReference type="ChEBI" id="CHEBI:15378"/>
        <dbReference type="ChEBI" id="CHEBI:57540"/>
        <dbReference type="ChEBI" id="CHEBI:57945"/>
        <dbReference type="ChEBI" id="CHEBI:58351"/>
        <dbReference type="ChEBI" id="CHEBI:58827"/>
        <dbReference type="EC" id="1.3.1.76"/>
    </reaction>
</comment>
<dbReference type="NCBIfam" id="TIGR01470">
    <property type="entry name" value="cysG_Nterm"/>
    <property type="match status" value="1"/>
</dbReference>
<dbReference type="UniPathway" id="UPA00262">
    <property type="reaction ID" value="UER00222"/>
</dbReference>
<dbReference type="GO" id="GO:0004325">
    <property type="term" value="F:ferrochelatase activity"/>
    <property type="evidence" value="ECO:0007669"/>
    <property type="project" value="InterPro"/>
</dbReference>
<protein>
    <recommendedName>
        <fullName evidence="2">precorrin-2 dehydrogenase</fullName>
        <ecNumber evidence="2">1.3.1.76</ecNumber>
    </recommendedName>
</protein>
<gene>
    <name evidence="7" type="ORF">C7959_11329</name>
</gene>
<keyword evidence="3" id="KW-0560">Oxidoreductase</keyword>
<keyword evidence="4" id="KW-0520">NAD</keyword>
<dbReference type="SUPFAM" id="SSF75615">
    <property type="entry name" value="Siroheme synthase middle domains-like"/>
    <property type="match status" value="1"/>
</dbReference>
<evidence type="ECO:0000256" key="4">
    <source>
        <dbReference type="ARBA" id="ARBA00023027"/>
    </source>
</evidence>
<name>A0A4R8GY71_9FIRM</name>
<dbReference type="InterPro" id="IPR028161">
    <property type="entry name" value="Met8-like"/>
</dbReference>
<comment type="caution">
    <text evidence="7">The sequence shown here is derived from an EMBL/GenBank/DDBJ whole genome shotgun (WGS) entry which is preliminary data.</text>
</comment>
<dbReference type="PANTHER" id="PTHR35330">
    <property type="entry name" value="SIROHEME BIOSYNTHESIS PROTEIN MET8"/>
    <property type="match status" value="1"/>
</dbReference>
<sequence length="219" mass="25078">MNTYPINLNLTGKKVLVIGGGQVASRKTRRLVRTGAKITIVSPELTPELEAMINDYSITYYSRNFKDEDLRGVFLVFALTDNRRVNNRISQLADENNILINVADSLEESMFTLPSIIKRGDLLLTISTGGSLPALSKEIRRNLEEEFGLEYSIFLTMLKRIRPIILKEIDDKEERRRIFRSLADLRLIEQFTQNKEAALDEVKSILGDNIAKKLFLDWD</sequence>
<dbReference type="AlphaFoldDB" id="A0A4R8GY71"/>
<dbReference type="RefSeq" id="WP_134116701.1">
    <property type="nucleotide sequence ID" value="NZ_SOEG01000013.1"/>
</dbReference>
<dbReference type="SUPFAM" id="SSF51735">
    <property type="entry name" value="NAD(P)-binding Rossmann-fold domains"/>
    <property type="match status" value="1"/>
</dbReference>
<dbReference type="EC" id="1.3.1.76" evidence="2"/>
<evidence type="ECO:0000256" key="6">
    <source>
        <dbReference type="ARBA" id="ARBA00047561"/>
    </source>
</evidence>
<evidence type="ECO:0000313" key="8">
    <source>
        <dbReference type="Proteomes" id="UP000295832"/>
    </source>
</evidence>
<reference evidence="7 8" key="1">
    <citation type="submission" date="2019-03" db="EMBL/GenBank/DDBJ databases">
        <title>Subsurface microbial communities from deep shales in Ohio and West Virginia, USA.</title>
        <authorList>
            <person name="Wrighton K."/>
        </authorList>
    </citation>
    <scope>NUCLEOTIDE SEQUENCE [LARGE SCALE GENOMIC DNA]</scope>
    <source>
        <strain evidence="7 8">MSL 6dP</strain>
    </source>
</reference>
<dbReference type="InterPro" id="IPR036291">
    <property type="entry name" value="NAD(P)-bd_dom_sf"/>
</dbReference>
<dbReference type="Proteomes" id="UP000295832">
    <property type="component" value="Unassembled WGS sequence"/>
</dbReference>